<sequence length="426" mass="47191">MHPQFSANGAVPVTDAQHVSSVNGSSFQMSSFSEPTMETPLDLNFSQRGMQSTTRTGIEFGSSIKYKQPENDGSMPREEYTAGDIVVVSSGNVQNEETIQIPVVKPKEVNIDMQTGMRGASAATVANMQQKLDDQWTQDEMIVLFDAKKVQAERAESGPRKLRSSTTGKWEEIAESCKTLGVLKSAPQCREKWEALWPAFRMIFDWESKSSEKKSSYWTMREEERVQGGFPATFDREVYNAMSTRFGLFVIALNPGAPALISLNIDSGGSTTASCKEPIHMGVPSEIGKEVRQDGDAREDVQPITEQKASGRKRKSTERTNVARQLSENTTKSISLIDIKEEAGGNMAPNHAREPRVAKTKATSNPLDLTERRLLLEERKIKLAEQRFSLEEKKLEATIEIGKGLIASMERMTATISGLGPAMQMR</sequence>
<dbReference type="Proteomes" id="UP000825935">
    <property type="component" value="Chromosome 32"/>
</dbReference>
<dbReference type="EMBL" id="CM035437">
    <property type="protein sequence ID" value="KAH7287765.1"/>
    <property type="molecule type" value="Genomic_DNA"/>
</dbReference>
<dbReference type="PANTHER" id="PTHR33492:SF1">
    <property type="entry name" value="OS02G0516800 PROTEIN"/>
    <property type="match status" value="1"/>
</dbReference>
<reference evidence="3" key="1">
    <citation type="submission" date="2021-08" db="EMBL/GenBank/DDBJ databases">
        <title>WGS assembly of Ceratopteris richardii.</title>
        <authorList>
            <person name="Marchant D.B."/>
            <person name="Chen G."/>
            <person name="Jenkins J."/>
            <person name="Shu S."/>
            <person name="Leebens-Mack J."/>
            <person name="Grimwood J."/>
            <person name="Schmutz J."/>
            <person name="Soltis P."/>
            <person name="Soltis D."/>
            <person name="Chen Z.-H."/>
        </authorList>
    </citation>
    <scope>NUCLEOTIDE SEQUENCE</scope>
    <source>
        <strain evidence="3">Whitten #5841</strain>
        <tissue evidence="3">Leaf</tissue>
    </source>
</reference>
<evidence type="ECO:0000259" key="2">
    <source>
        <dbReference type="PROSITE" id="PS50090"/>
    </source>
</evidence>
<dbReference type="PANTHER" id="PTHR33492">
    <property type="entry name" value="OSJNBA0043A12.37 PROTEIN-RELATED"/>
    <property type="match status" value="1"/>
</dbReference>
<dbReference type="OrthoDB" id="1927263at2759"/>
<dbReference type="EMBL" id="CM035437">
    <property type="protein sequence ID" value="KAH7287766.1"/>
    <property type="molecule type" value="Genomic_DNA"/>
</dbReference>
<evidence type="ECO:0000256" key="1">
    <source>
        <dbReference type="SAM" id="MobiDB-lite"/>
    </source>
</evidence>
<dbReference type="Pfam" id="PF13837">
    <property type="entry name" value="Myb_DNA-bind_4"/>
    <property type="match status" value="1"/>
</dbReference>
<accession>A0A8T2QVY6</accession>
<feature type="domain" description="Myb-like" evidence="2">
    <location>
        <begin position="136"/>
        <end position="197"/>
    </location>
</feature>
<gene>
    <name evidence="3" type="ORF">KP509_32G073200</name>
</gene>
<dbReference type="EMBL" id="CM035437">
    <property type="protein sequence ID" value="KAH7287764.1"/>
    <property type="molecule type" value="Genomic_DNA"/>
</dbReference>
<dbReference type="AlphaFoldDB" id="A0A8T2QVY6"/>
<dbReference type="Gene3D" id="1.10.10.60">
    <property type="entry name" value="Homeodomain-like"/>
    <property type="match status" value="1"/>
</dbReference>
<dbReference type="OMA" id="SNESKMP"/>
<comment type="caution">
    <text evidence="3">The sequence shown here is derived from an EMBL/GenBank/DDBJ whole genome shotgun (WGS) entry which is preliminary data.</text>
</comment>
<dbReference type="PROSITE" id="PS50090">
    <property type="entry name" value="MYB_LIKE"/>
    <property type="match status" value="1"/>
</dbReference>
<dbReference type="InterPro" id="IPR001005">
    <property type="entry name" value="SANT/Myb"/>
</dbReference>
<organism evidence="3 4">
    <name type="scientific">Ceratopteris richardii</name>
    <name type="common">Triangle waterfern</name>
    <dbReference type="NCBI Taxonomy" id="49495"/>
    <lineage>
        <taxon>Eukaryota</taxon>
        <taxon>Viridiplantae</taxon>
        <taxon>Streptophyta</taxon>
        <taxon>Embryophyta</taxon>
        <taxon>Tracheophyta</taxon>
        <taxon>Polypodiopsida</taxon>
        <taxon>Polypodiidae</taxon>
        <taxon>Polypodiales</taxon>
        <taxon>Pteridineae</taxon>
        <taxon>Pteridaceae</taxon>
        <taxon>Parkerioideae</taxon>
        <taxon>Ceratopteris</taxon>
    </lineage>
</organism>
<proteinExistence type="predicted"/>
<protein>
    <recommendedName>
        <fullName evidence="2">Myb-like domain-containing protein</fullName>
    </recommendedName>
</protein>
<feature type="region of interest" description="Disordered" evidence="1">
    <location>
        <begin position="289"/>
        <end position="327"/>
    </location>
</feature>
<dbReference type="InterPro" id="IPR044822">
    <property type="entry name" value="Myb_DNA-bind_4"/>
</dbReference>
<name>A0A8T2QVY6_CERRI</name>
<keyword evidence="4" id="KW-1185">Reference proteome</keyword>
<evidence type="ECO:0000313" key="4">
    <source>
        <dbReference type="Proteomes" id="UP000825935"/>
    </source>
</evidence>
<feature type="compositionally biased region" description="Basic and acidic residues" evidence="1">
    <location>
        <begin position="289"/>
        <end position="301"/>
    </location>
</feature>
<evidence type="ECO:0000313" key="3">
    <source>
        <dbReference type="EMBL" id="KAH7287764.1"/>
    </source>
</evidence>